<reference evidence="3" key="1">
    <citation type="journal article" date="2010" name="Nat. Biotechnol.">
        <title>Draft genome sequence of the oilseed species Ricinus communis.</title>
        <authorList>
            <person name="Chan A.P."/>
            <person name="Crabtree J."/>
            <person name="Zhao Q."/>
            <person name="Lorenzi H."/>
            <person name="Orvis J."/>
            <person name="Puiu D."/>
            <person name="Melake-Berhan A."/>
            <person name="Jones K.M."/>
            <person name="Redman J."/>
            <person name="Chen G."/>
            <person name="Cahoon E.B."/>
            <person name="Gedil M."/>
            <person name="Stanke M."/>
            <person name="Haas B.J."/>
            <person name="Wortman J.R."/>
            <person name="Fraser-Liggett C.M."/>
            <person name="Ravel J."/>
            <person name="Rabinowicz P.D."/>
        </authorList>
    </citation>
    <scope>NUCLEOTIDE SEQUENCE [LARGE SCALE GENOMIC DNA]</scope>
    <source>
        <strain evidence="3">cv. Hale</strain>
    </source>
</reference>
<dbReference type="AlphaFoldDB" id="B9TC71"/>
<organism evidence="2 3">
    <name type="scientific">Ricinus communis</name>
    <name type="common">Castor bean</name>
    <dbReference type="NCBI Taxonomy" id="3988"/>
    <lineage>
        <taxon>Eukaryota</taxon>
        <taxon>Viridiplantae</taxon>
        <taxon>Streptophyta</taxon>
        <taxon>Embryophyta</taxon>
        <taxon>Tracheophyta</taxon>
        <taxon>Spermatophyta</taxon>
        <taxon>Magnoliopsida</taxon>
        <taxon>eudicotyledons</taxon>
        <taxon>Gunneridae</taxon>
        <taxon>Pentapetalae</taxon>
        <taxon>rosids</taxon>
        <taxon>fabids</taxon>
        <taxon>Malpighiales</taxon>
        <taxon>Euphorbiaceae</taxon>
        <taxon>Acalyphoideae</taxon>
        <taxon>Acalypheae</taxon>
        <taxon>Ricinus</taxon>
    </lineage>
</organism>
<sequence>MRHAHQIIAMDRGRIVERGLNDELLAKGGYLLDALHDNVLPRVAIVGRASARTGSRKPSGSPKACGVNTATNSVRRGRNCRNARPDLTARSRTSPDWLPQRLLPERRRTFRALASDAYVAKNDFVRPASRVSFCFTGAGMT</sequence>
<dbReference type="InParanoid" id="B9TC71"/>
<name>B9TC71_RICCO</name>
<gene>
    <name evidence="2" type="ORF">RCOM_0346240</name>
</gene>
<dbReference type="EMBL" id="EQ977061">
    <property type="protein sequence ID" value="EEF26544.1"/>
    <property type="molecule type" value="Genomic_DNA"/>
</dbReference>
<feature type="region of interest" description="Disordered" evidence="1">
    <location>
        <begin position="51"/>
        <end position="71"/>
    </location>
</feature>
<evidence type="ECO:0000313" key="2">
    <source>
        <dbReference type="EMBL" id="EEF26544.1"/>
    </source>
</evidence>
<accession>B9TC71</accession>
<proteinExistence type="predicted"/>
<evidence type="ECO:0000256" key="1">
    <source>
        <dbReference type="SAM" id="MobiDB-lite"/>
    </source>
</evidence>
<dbReference type="Proteomes" id="UP000008311">
    <property type="component" value="Unassembled WGS sequence"/>
</dbReference>
<protein>
    <submittedName>
        <fullName evidence="2">Uncharacterized protein</fullName>
    </submittedName>
</protein>
<evidence type="ECO:0000313" key="3">
    <source>
        <dbReference type="Proteomes" id="UP000008311"/>
    </source>
</evidence>
<keyword evidence="3" id="KW-1185">Reference proteome</keyword>